<dbReference type="RefSeq" id="YP_009848226.1">
    <property type="nucleotide sequence ID" value="NC_048782.1"/>
</dbReference>
<name>A0A515MHA0_9CAUD</name>
<sequence length="136" mass="14953">MSDKPALFIPKSAQKNAAALIRSLLPDDHSDVWVATKIPNPRRPRMVRATRNPGGGLTDDGAIDVANMLFEVWADDEGAAEDLTSLVRAILKASPGRYALDAFITGWKEDSAAYEWPDTSGQTRWQFSGRLLLLVE</sequence>
<dbReference type="KEGG" id="vg:55618644"/>
<gene>
    <name evidence="1" type="primary">12</name>
    <name evidence="1" type="ORF">SEA_SLEEPYHEAD_12</name>
</gene>
<dbReference type="Proteomes" id="UP000320841">
    <property type="component" value="Segment"/>
</dbReference>
<reference evidence="1 2" key="1">
    <citation type="submission" date="2019-05" db="EMBL/GenBank/DDBJ databases">
        <authorList>
            <person name="Andrick R."/>
            <person name="Dugal D."/>
            <person name="Kinney M."/>
            <person name="Taplin D."/>
            <person name="Molloy S.D."/>
            <person name="Garlena R.A."/>
            <person name="Russell D.A."/>
            <person name="Pope W.H."/>
            <person name="Jacobs-Sera D."/>
            <person name="Hatfull G.F."/>
        </authorList>
    </citation>
    <scope>NUCLEOTIDE SEQUENCE [LARGE SCALE GENOMIC DNA]</scope>
</reference>
<accession>A0A515MHA0</accession>
<proteinExistence type="predicted"/>
<keyword evidence="2" id="KW-1185">Reference proteome</keyword>
<evidence type="ECO:0000313" key="1">
    <source>
        <dbReference type="EMBL" id="QDM56027.1"/>
    </source>
</evidence>
<organism evidence="1 2">
    <name type="scientific">Rhodococcus phage Sleepyhead</name>
    <dbReference type="NCBI Taxonomy" id="2591131"/>
    <lineage>
        <taxon>Viruses</taxon>
        <taxon>Duplodnaviria</taxon>
        <taxon>Heunggongvirae</taxon>
        <taxon>Uroviricota</taxon>
        <taxon>Caudoviricetes</taxon>
        <taxon>Sleepyheadvirus</taxon>
        <taxon>Sleepyheadvirus sleepyhead</taxon>
    </lineage>
</organism>
<dbReference type="EMBL" id="MK967380">
    <property type="protein sequence ID" value="QDM56027.1"/>
    <property type="molecule type" value="Genomic_DNA"/>
</dbReference>
<dbReference type="GeneID" id="55618644"/>
<protein>
    <submittedName>
        <fullName evidence="1">Tail terminator</fullName>
    </submittedName>
</protein>
<evidence type="ECO:0000313" key="2">
    <source>
        <dbReference type="Proteomes" id="UP000320841"/>
    </source>
</evidence>